<sequence>MENQRNGMSELYTDFIKPVPGGFENLTSINVPEDVKIILSLGYKFVIPSKITISDYTNYLYAINDYIEQSHTNPSISMGGHMIECYDVLINRLKQSMSSIEKNIKNKMEKTIQFIKEHKDICLVMSDKAKSIVLIYKNQYLEKMNAWIDKCIENGQYRKIETTEEARLINTGWYHEYILISNQLSDQYKNATEKPYPTSLHKSMLSKKRPNVPVPYLYGVLKTHKENNPCRPICNTRSHYCHPLQKIISHILTKVCNELLSEFNVRDINKVAEKIRSLTPFPDFHFYKLDIENMYPSMDRADIKNAVKKLIYHPIYKHKTSMCPNILEKMLDLCLGNNTIFLFNKTYYLQTSGLPQGACDSGLLATILLDKRLATHHEKIFLSNYVVLCQKYVDDFLFYGYKDSIEQLKRDITESTKLNYTIEKEEKPQYNEIINGQKLLGKISFLDIDIYRTTHRIYMRVYKKPMASDRSCHYLSSCAQIWKLNTLRAHINRILKRTSNIFLLEDLIKMEQVFQHNMYPQIYIDQTVRSLVRNNIDMLQNTLKNDPKNSQHPIHNLGDIIERITILYQYLKLKYIKEKIPVYRLPIKRMPYTKKTKHHYLKSNVYVCEEFKSVVETICKGLDLGNPCFRNGETLFKKLNLGHPQIGKLNTINNQQTRIYFIQCLGCPTIFLIGSQIPITTLTYEILNNENSTINKHCKLTNHPKPEGKTPVQIQIQGDHIPASQQIILIKTIFETIGYECKTNQQIALLPQLVRKGIVRALAQNEGIKM</sequence>
<gene>
    <name evidence="2" type="primary">106088415</name>
</gene>
<organism evidence="2 3">
    <name type="scientific">Stomoxys calcitrans</name>
    <name type="common">Stable fly</name>
    <name type="synonym">Conops calcitrans</name>
    <dbReference type="NCBI Taxonomy" id="35570"/>
    <lineage>
        <taxon>Eukaryota</taxon>
        <taxon>Metazoa</taxon>
        <taxon>Ecdysozoa</taxon>
        <taxon>Arthropoda</taxon>
        <taxon>Hexapoda</taxon>
        <taxon>Insecta</taxon>
        <taxon>Pterygota</taxon>
        <taxon>Neoptera</taxon>
        <taxon>Endopterygota</taxon>
        <taxon>Diptera</taxon>
        <taxon>Brachycera</taxon>
        <taxon>Muscomorpha</taxon>
        <taxon>Muscoidea</taxon>
        <taxon>Muscidae</taxon>
        <taxon>Stomoxys</taxon>
    </lineage>
</organism>
<evidence type="ECO:0000313" key="3">
    <source>
        <dbReference type="Proteomes" id="UP000095300"/>
    </source>
</evidence>
<dbReference type="PANTHER" id="PTHR21301:SF10">
    <property type="entry name" value="REVERSE TRANSCRIPTASE DOMAIN-CONTAINING PROTEIN"/>
    <property type="match status" value="1"/>
</dbReference>
<dbReference type="InterPro" id="IPR043502">
    <property type="entry name" value="DNA/RNA_pol_sf"/>
</dbReference>
<dbReference type="Proteomes" id="UP000095300">
    <property type="component" value="Unassembled WGS sequence"/>
</dbReference>
<reference evidence="2" key="1">
    <citation type="submission" date="2020-05" db="UniProtKB">
        <authorList>
            <consortium name="EnsemblMetazoa"/>
        </authorList>
    </citation>
    <scope>IDENTIFICATION</scope>
    <source>
        <strain evidence="2">USDA</strain>
    </source>
</reference>
<keyword evidence="3" id="KW-1185">Reference proteome</keyword>
<dbReference type="GO" id="GO:0071897">
    <property type="term" value="P:DNA biosynthetic process"/>
    <property type="evidence" value="ECO:0007669"/>
    <property type="project" value="UniProtKB-ARBA"/>
</dbReference>
<accession>A0A1I8QEG1</accession>
<dbReference type="PANTHER" id="PTHR21301">
    <property type="entry name" value="REVERSE TRANSCRIPTASE"/>
    <property type="match status" value="1"/>
</dbReference>
<proteinExistence type="predicted"/>
<dbReference type="OrthoDB" id="8067420at2759"/>
<feature type="domain" description="Reverse transcriptase" evidence="1">
    <location>
        <begin position="201"/>
        <end position="450"/>
    </location>
</feature>
<dbReference type="PROSITE" id="PS50878">
    <property type="entry name" value="RT_POL"/>
    <property type="match status" value="1"/>
</dbReference>
<dbReference type="STRING" id="35570.A0A1I8QEG1"/>
<protein>
    <recommendedName>
        <fullName evidence="1">Reverse transcriptase domain-containing protein</fullName>
    </recommendedName>
</protein>
<dbReference type="EnsemblMetazoa" id="SCAU016362-RA">
    <property type="protein sequence ID" value="SCAU016362-PA"/>
    <property type="gene ID" value="SCAU016362"/>
</dbReference>
<evidence type="ECO:0000313" key="2">
    <source>
        <dbReference type="EnsemblMetazoa" id="SCAU016362-PA"/>
    </source>
</evidence>
<dbReference type="SUPFAM" id="SSF56672">
    <property type="entry name" value="DNA/RNA polymerases"/>
    <property type="match status" value="1"/>
</dbReference>
<dbReference type="AlphaFoldDB" id="A0A1I8QEG1"/>
<evidence type="ECO:0000259" key="1">
    <source>
        <dbReference type="PROSITE" id="PS50878"/>
    </source>
</evidence>
<dbReference type="InterPro" id="IPR000477">
    <property type="entry name" value="RT_dom"/>
</dbReference>
<dbReference type="VEuPathDB" id="VectorBase:SCAU016362"/>
<name>A0A1I8QEG1_STOCA</name>